<evidence type="ECO:0000313" key="4">
    <source>
        <dbReference type="EMBL" id="OBR68175.1"/>
    </source>
</evidence>
<dbReference type="SUPFAM" id="SSF109604">
    <property type="entry name" value="HD-domain/PDEase-like"/>
    <property type="match status" value="1"/>
</dbReference>
<accession>A0A1A5YRY7</accession>
<dbReference type="InterPro" id="IPR037522">
    <property type="entry name" value="HD_GYP_dom"/>
</dbReference>
<evidence type="ECO:0000259" key="3">
    <source>
        <dbReference type="PROSITE" id="PS51832"/>
    </source>
</evidence>
<dbReference type="Pfam" id="PF00072">
    <property type="entry name" value="Response_reg"/>
    <property type="match status" value="1"/>
</dbReference>
<protein>
    <submittedName>
        <fullName evidence="4">Two-component system response regulator</fullName>
    </submittedName>
</protein>
<dbReference type="SMART" id="SM00471">
    <property type="entry name" value="HDc"/>
    <property type="match status" value="1"/>
</dbReference>
<dbReference type="Pfam" id="PF13487">
    <property type="entry name" value="HD_5"/>
    <property type="match status" value="1"/>
</dbReference>
<dbReference type="Gene3D" id="1.10.3210.10">
    <property type="entry name" value="Hypothetical protein af1432"/>
    <property type="match status" value="1"/>
</dbReference>
<feature type="domain" description="HD-GYP" evidence="3">
    <location>
        <begin position="156"/>
        <end position="345"/>
    </location>
</feature>
<keyword evidence="5" id="KW-1185">Reference proteome</keyword>
<dbReference type="PROSITE" id="PS51832">
    <property type="entry name" value="HD_GYP"/>
    <property type="match status" value="1"/>
</dbReference>
<comment type="caution">
    <text evidence="1">Lacks conserved residue(s) required for the propagation of feature annotation.</text>
</comment>
<organism evidence="4 5">
    <name type="scientific">Paenibacillus oryzae</name>
    <dbReference type="NCBI Taxonomy" id="1844972"/>
    <lineage>
        <taxon>Bacteria</taxon>
        <taxon>Bacillati</taxon>
        <taxon>Bacillota</taxon>
        <taxon>Bacilli</taxon>
        <taxon>Bacillales</taxon>
        <taxon>Paenibacillaceae</taxon>
        <taxon>Paenibacillus</taxon>
    </lineage>
</organism>
<dbReference type="InterPro" id="IPR003607">
    <property type="entry name" value="HD/PDEase_dom"/>
</dbReference>
<reference evidence="4 5" key="1">
    <citation type="submission" date="2016-05" db="EMBL/GenBank/DDBJ databases">
        <title>Paenibacillus oryzae. sp. nov., isolated from the rice root.</title>
        <authorList>
            <person name="Zhang J."/>
            <person name="Zhang X."/>
        </authorList>
    </citation>
    <scope>NUCLEOTIDE SEQUENCE [LARGE SCALE GENOMIC DNA]</scope>
    <source>
        <strain evidence="4 5">1DrF-4</strain>
    </source>
</reference>
<evidence type="ECO:0000256" key="1">
    <source>
        <dbReference type="PROSITE-ProRule" id="PRU00169"/>
    </source>
</evidence>
<feature type="domain" description="Response regulatory" evidence="2">
    <location>
        <begin position="11"/>
        <end position="129"/>
    </location>
</feature>
<dbReference type="InterPro" id="IPR001789">
    <property type="entry name" value="Sig_transdc_resp-reg_receiver"/>
</dbReference>
<dbReference type="RefSeq" id="WP_068679495.1">
    <property type="nucleotide sequence ID" value="NZ_LYPA01000028.1"/>
</dbReference>
<dbReference type="SMART" id="SM00448">
    <property type="entry name" value="REC"/>
    <property type="match status" value="1"/>
</dbReference>
<dbReference type="OrthoDB" id="9759601at2"/>
<dbReference type="Gene3D" id="3.40.50.2300">
    <property type="match status" value="1"/>
</dbReference>
<evidence type="ECO:0000259" key="2">
    <source>
        <dbReference type="PROSITE" id="PS50110"/>
    </source>
</evidence>
<sequence length="345" mass="39485">MITTNHFSQAKILIACGQDYNDALLERILSRAGYTRIHYTTHDSDLEWMLSEVEPDIVLVHMHKREMDSLQALALIREHTGDNAFLPVLMLMEEPSPTLRQHGLQAGVNDFLIKPYDRMEVVLRINNLLKTRSYHIQLKLQNSSLEERVRERTEDLKKAKRETLKLLGRIGEYRDDMTGSHTQRVGKLARRLAEKIGLSHDHADMIAIAAPLHDIGKIGIADTILLKPGRFEAHEFEQMKEHTVIGARMLEGSSFTVLKLAQIIARSHHEKWDGSGYPEGLSGKQIPIEARIVALADFYDALTHERPYKKAWSTEETLVEILRQRGKHFDPDVVDAFIIMMTEET</sequence>
<gene>
    <name evidence="4" type="ORF">A7K91_10150</name>
</gene>
<comment type="caution">
    <text evidence="4">The sequence shown here is derived from an EMBL/GenBank/DDBJ whole genome shotgun (WGS) entry which is preliminary data.</text>
</comment>
<dbReference type="EMBL" id="LYPA01000028">
    <property type="protein sequence ID" value="OBR68175.1"/>
    <property type="molecule type" value="Genomic_DNA"/>
</dbReference>
<evidence type="ECO:0000313" key="5">
    <source>
        <dbReference type="Proteomes" id="UP000092024"/>
    </source>
</evidence>
<dbReference type="GO" id="GO:0000160">
    <property type="term" value="P:phosphorelay signal transduction system"/>
    <property type="evidence" value="ECO:0007669"/>
    <property type="project" value="InterPro"/>
</dbReference>
<dbReference type="SUPFAM" id="SSF52172">
    <property type="entry name" value="CheY-like"/>
    <property type="match status" value="1"/>
</dbReference>
<dbReference type="NCBIfam" id="TIGR00277">
    <property type="entry name" value="HDIG"/>
    <property type="match status" value="1"/>
</dbReference>
<dbReference type="STRING" id="1844972.A7K91_10150"/>
<dbReference type="InterPro" id="IPR052020">
    <property type="entry name" value="Cyclic_di-GMP/3'3'-cGAMP_PDE"/>
</dbReference>
<dbReference type="PROSITE" id="PS50110">
    <property type="entry name" value="RESPONSE_REGULATORY"/>
    <property type="match status" value="1"/>
</dbReference>
<proteinExistence type="predicted"/>
<dbReference type="InterPro" id="IPR006675">
    <property type="entry name" value="HDIG_dom"/>
</dbReference>
<dbReference type="Proteomes" id="UP000092024">
    <property type="component" value="Unassembled WGS sequence"/>
</dbReference>
<dbReference type="AlphaFoldDB" id="A0A1A5YRY7"/>
<dbReference type="CDD" id="cd00077">
    <property type="entry name" value="HDc"/>
    <property type="match status" value="1"/>
</dbReference>
<dbReference type="InterPro" id="IPR011006">
    <property type="entry name" value="CheY-like_superfamily"/>
</dbReference>
<name>A0A1A5YRY7_9BACL</name>
<dbReference type="PANTHER" id="PTHR45228">
    <property type="entry name" value="CYCLIC DI-GMP PHOSPHODIESTERASE TM_0186-RELATED"/>
    <property type="match status" value="1"/>
</dbReference>